<keyword evidence="12" id="KW-0274">FAD</keyword>
<dbReference type="GO" id="GO:0016491">
    <property type="term" value="F:oxidoreductase activity"/>
    <property type="evidence" value="ECO:0007669"/>
    <property type="project" value="UniProtKB-KW"/>
</dbReference>
<organism evidence="18 19">
    <name type="scientific">Alkalispirillum mobile</name>
    <dbReference type="NCBI Taxonomy" id="85925"/>
    <lineage>
        <taxon>Bacteria</taxon>
        <taxon>Pseudomonadati</taxon>
        <taxon>Pseudomonadota</taxon>
        <taxon>Gammaproteobacteria</taxon>
        <taxon>Chromatiales</taxon>
        <taxon>Ectothiorhodospiraceae</taxon>
        <taxon>Alkalispirillum</taxon>
    </lineage>
</organism>
<dbReference type="PRINTS" id="PR00368">
    <property type="entry name" value="FADPNR"/>
</dbReference>
<dbReference type="Gene3D" id="2.20.28.10">
    <property type="match status" value="1"/>
</dbReference>
<evidence type="ECO:0000256" key="16">
    <source>
        <dbReference type="ARBA" id="ARBA00023027"/>
    </source>
</evidence>
<evidence type="ECO:0000256" key="6">
    <source>
        <dbReference type="ARBA" id="ARBA00005337"/>
    </source>
</evidence>
<dbReference type="Gene3D" id="3.50.50.60">
    <property type="entry name" value="FAD/NAD(P)-binding domain"/>
    <property type="match status" value="2"/>
</dbReference>
<dbReference type="InterPro" id="IPR050260">
    <property type="entry name" value="FAD-bd_OxRdtase"/>
</dbReference>
<dbReference type="InterPro" id="IPR023753">
    <property type="entry name" value="FAD/NAD-binding_dom"/>
</dbReference>
<protein>
    <submittedName>
        <fullName evidence="18">Rubredoxin-NAD+ reductase</fullName>
    </submittedName>
</protein>
<sequence length="461" mass="49213">MSEQPYRRYLCRTCGFIYDEAKGDPDGGLPPGTRYEDIPDDWECPDCGVSKADFELLPEGDAEFERAPAAQSGTTAMDPEQVVIVGGGMAAWAAAEAIRARDPERAITLIARCNGDVYPKPQLSAAAARRRSADDLITQSGPDRAATLGVGLMARTRVLRIDTDRKRVITPRGGVPYGELVLASGAHQPKPALRGDAAGEVLQVNDLVSYRALRSRVDALDKARVLIMGAGLIGCEFADDLSAAGHQITLVDLADRPLARLLPEPLSAGLTEALAGRGVALRVGHTVEAVERAVQGDALRVRLNDGQTVTADVVVSALGLQPNIELARRSGLAVDKGIRVDASLRTTNPHVFALGDCSEHDGRLLPYVRPLRAQAEVIADNLTGTEARYHPDAGTITIKTPAYPLVVFPPTAPGEWQEAQREGSAVVMEHRGRTGRLNGFALSGAFTREASHFESRLGQSG</sequence>
<gene>
    <name evidence="18" type="ORF">DFR31_0687</name>
</gene>
<dbReference type="SUPFAM" id="SSF57802">
    <property type="entry name" value="Rubredoxin-like"/>
    <property type="match status" value="1"/>
</dbReference>
<proteinExistence type="inferred from homology"/>
<evidence type="ECO:0000256" key="5">
    <source>
        <dbReference type="ARBA" id="ARBA00004933"/>
    </source>
</evidence>
<dbReference type="PANTHER" id="PTHR43429:SF3">
    <property type="entry name" value="NITRITE REDUCTASE [NAD(P)H]"/>
    <property type="match status" value="1"/>
</dbReference>
<evidence type="ECO:0000256" key="7">
    <source>
        <dbReference type="ARBA" id="ARBA00006442"/>
    </source>
</evidence>
<dbReference type="InterPro" id="IPR018527">
    <property type="entry name" value="Rubredoxin_Fe_BS"/>
</dbReference>
<comment type="subcellular location">
    <subcellularLocation>
        <location evidence="4">Cytoplasm</location>
    </subcellularLocation>
</comment>
<evidence type="ECO:0000256" key="4">
    <source>
        <dbReference type="ARBA" id="ARBA00004496"/>
    </source>
</evidence>
<dbReference type="EMBL" id="RCDA01000001">
    <property type="protein sequence ID" value="RLK50780.1"/>
    <property type="molecule type" value="Genomic_DNA"/>
</dbReference>
<dbReference type="AlphaFoldDB" id="A0A498CC40"/>
<reference evidence="18 19" key="1">
    <citation type="submission" date="2018-10" db="EMBL/GenBank/DDBJ databases">
        <title>Genomic Encyclopedia of Type Strains, Phase IV (KMG-IV): sequencing the most valuable type-strain genomes for metagenomic binning, comparative biology and taxonomic classification.</title>
        <authorList>
            <person name="Goeker M."/>
        </authorList>
    </citation>
    <scope>NUCLEOTIDE SEQUENCE [LARGE SCALE GENOMIC DNA]</scope>
    <source>
        <strain evidence="18 19">DSM 12769</strain>
    </source>
</reference>
<keyword evidence="9" id="KW-0963">Cytoplasm</keyword>
<keyword evidence="13" id="KW-0249">Electron transport</keyword>
<dbReference type="FunFam" id="2.20.28.10:FF:000001">
    <property type="entry name" value="Rubredoxin"/>
    <property type="match status" value="1"/>
</dbReference>
<dbReference type="RefSeq" id="WP_121441239.1">
    <property type="nucleotide sequence ID" value="NZ_RCDA01000001.1"/>
</dbReference>
<dbReference type="InterPro" id="IPR036188">
    <property type="entry name" value="FAD/NAD-bd_sf"/>
</dbReference>
<name>A0A498CC40_9GAMM</name>
<dbReference type="PANTHER" id="PTHR43429">
    <property type="entry name" value="PYRIDINE NUCLEOTIDE-DISULFIDE OXIDOREDUCTASE DOMAIN-CONTAINING"/>
    <property type="match status" value="1"/>
</dbReference>
<keyword evidence="10" id="KW-0285">Flavoprotein</keyword>
<comment type="cofactor">
    <cofactor evidence="2">
        <name>FAD</name>
        <dbReference type="ChEBI" id="CHEBI:57692"/>
    </cofactor>
</comment>
<evidence type="ECO:0000256" key="10">
    <source>
        <dbReference type="ARBA" id="ARBA00022630"/>
    </source>
</evidence>
<comment type="similarity">
    <text evidence="6">Belongs to the rubredoxin family.</text>
</comment>
<dbReference type="PRINTS" id="PR00411">
    <property type="entry name" value="PNDRDTASEI"/>
</dbReference>
<dbReference type="Pfam" id="PF07992">
    <property type="entry name" value="Pyr_redox_2"/>
    <property type="match status" value="1"/>
</dbReference>
<dbReference type="OrthoDB" id="9808980at2"/>
<comment type="cofactor">
    <cofactor evidence="1">
        <name>Fe(3+)</name>
        <dbReference type="ChEBI" id="CHEBI:29034"/>
    </cofactor>
</comment>
<evidence type="ECO:0000256" key="8">
    <source>
        <dbReference type="ARBA" id="ARBA00022448"/>
    </source>
</evidence>
<evidence type="ECO:0000256" key="13">
    <source>
        <dbReference type="ARBA" id="ARBA00022982"/>
    </source>
</evidence>
<evidence type="ECO:0000256" key="1">
    <source>
        <dbReference type="ARBA" id="ARBA00001965"/>
    </source>
</evidence>
<evidence type="ECO:0000256" key="2">
    <source>
        <dbReference type="ARBA" id="ARBA00001974"/>
    </source>
</evidence>
<evidence type="ECO:0000256" key="3">
    <source>
        <dbReference type="ARBA" id="ARBA00002792"/>
    </source>
</evidence>
<comment type="caution">
    <text evidence="18">The sequence shown here is derived from an EMBL/GenBank/DDBJ whole genome shotgun (WGS) entry which is preliminary data.</text>
</comment>
<evidence type="ECO:0000313" key="18">
    <source>
        <dbReference type="EMBL" id="RLK50780.1"/>
    </source>
</evidence>
<keyword evidence="19" id="KW-1185">Reference proteome</keyword>
<feature type="domain" description="Rubredoxin-like" evidence="17">
    <location>
        <begin position="6"/>
        <end position="57"/>
    </location>
</feature>
<evidence type="ECO:0000256" key="14">
    <source>
        <dbReference type="ARBA" id="ARBA00023002"/>
    </source>
</evidence>
<comment type="pathway">
    <text evidence="5">Hydrocarbon metabolism; alkane degradation.</text>
</comment>
<accession>A0A498CC40</accession>
<evidence type="ECO:0000256" key="12">
    <source>
        <dbReference type="ARBA" id="ARBA00022827"/>
    </source>
</evidence>
<keyword evidence="15" id="KW-0408">Iron</keyword>
<evidence type="ECO:0000256" key="9">
    <source>
        <dbReference type="ARBA" id="ARBA00022490"/>
    </source>
</evidence>
<comment type="function">
    <text evidence="3">Involved in the hydrocarbon hydroxylating system, which transfers electrons from NADH to rubredoxin reductase and then through rubredoxin to alkane 1 monooxygenase.</text>
</comment>
<dbReference type="Proteomes" id="UP000275461">
    <property type="component" value="Unassembled WGS sequence"/>
</dbReference>
<keyword evidence="14" id="KW-0560">Oxidoreductase</keyword>
<comment type="similarity">
    <text evidence="7">Belongs to the FAD-dependent oxidoreductase family.</text>
</comment>
<dbReference type="GO" id="GO:0005506">
    <property type="term" value="F:iron ion binding"/>
    <property type="evidence" value="ECO:0007669"/>
    <property type="project" value="InterPro"/>
</dbReference>
<dbReference type="CDD" id="cd00730">
    <property type="entry name" value="rubredoxin"/>
    <property type="match status" value="1"/>
</dbReference>
<dbReference type="Gene3D" id="3.30.390.120">
    <property type="match status" value="1"/>
</dbReference>
<evidence type="ECO:0000256" key="15">
    <source>
        <dbReference type="ARBA" id="ARBA00023004"/>
    </source>
</evidence>
<dbReference type="InterPro" id="IPR041364">
    <property type="entry name" value="Rbx-bd"/>
</dbReference>
<dbReference type="InterPro" id="IPR024935">
    <property type="entry name" value="Rubredoxin_dom"/>
</dbReference>
<dbReference type="Pfam" id="PF18113">
    <property type="entry name" value="Rbx_binding"/>
    <property type="match status" value="1"/>
</dbReference>
<dbReference type="GO" id="GO:0005737">
    <property type="term" value="C:cytoplasm"/>
    <property type="evidence" value="ECO:0007669"/>
    <property type="project" value="UniProtKB-SubCell"/>
</dbReference>
<dbReference type="PRINTS" id="PR00163">
    <property type="entry name" value="RUBREDOXIN"/>
</dbReference>
<keyword evidence="8" id="KW-0813">Transport</keyword>
<evidence type="ECO:0000256" key="11">
    <source>
        <dbReference type="ARBA" id="ARBA00022723"/>
    </source>
</evidence>
<evidence type="ECO:0000259" key="17">
    <source>
        <dbReference type="PROSITE" id="PS50903"/>
    </source>
</evidence>
<dbReference type="PROSITE" id="PS50903">
    <property type="entry name" value="RUBREDOXIN_LIKE"/>
    <property type="match status" value="1"/>
</dbReference>
<dbReference type="InterPro" id="IPR024934">
    <property type="entry name" value="Rubredoxin-like_dom"/>
</dbReference>
<dbReference type="SUPFAM" id="SSF51905">
    <property type="entry name" value="FAD/NAD(P)-binding domain"/>
    <property type="match status" value="1"/>
</dbReference>
<dbReference type="Pfam" id="PF00301">
    <property type="entry name" value="Rubredoxin"/>
    <property type="match status" value="1"/>
</dbReference>
<dbReference type="PROSITE" id="PS00202">
    <property type="entry name" value="RUBREDOXIN"/>
    <property type="match status" value="1"/>
</dbReference>
<evidence type="ECO:0000313" key="19">
    <source>
        <dbReference type="Proteomes" id="UP000275461"/>
    </source>
</evidence>
<keyword evidence="11" id="KW-0479">Metal-binding</keyword>
<keyword evidence="16" id="KW-0520">NAD</keyword>